<accession>A0A4P9Y4Z4</accession>
<evidence type="ECO:0000313" key="3">
    <source>
        <dbReference type="EMBL" id="RKP13874.1"/>
    </source>
</evidence>
<keyword evidence="4" id="KW-1185">Reference proteome</keyword>
<feature type="chain" id="PRO_5020580101" evidence="2">
    <location>
        <begin position="21"/>
        <end position="506"/>
    </location>
</feature>
<dbReference type="EMBL" id="KZ987927">
    <property type="protein sequence ID" value="RKP13874.1"/>
    <property type="molecule type" value="Genomic_DNA"/>
</dbReference>
<gene>
    <name evidence="3" type="ORF">BJ684DRAFT_15762</name>
</gene>
<feature type="signal peptide" evidence="2">
    <location>
        <begin position="1"/>
        <end position="20"/>
    </location>
</feature>
<dbReference type="Proteomes" id="UP000267251">
    <property type="component" value="Unassembled WGS sequence"/>
</dbReference>
<feature type="region of interest" description="Disordered" evidence="1">
    <location>
        <begin position="312"/>
        <end position="346"/>
    </location>
</feature>
<evidence type="ECO:0000256" key="1">
    <source>
        <dbReference type="SAM" id="MobiDB-lite"/>
    </source>
</evidence>
<feature type="compositionally biased region" description="Polar residues" evidence="1">
    <location>
        <begin position="92"/>
        <end position="108"/>
    </location>
</feature>
<name>A0A4P9Y4Z4_9FUNG</name>
<reference evidence="4" key="1">
    <citation type="journal article" date="2018" name="Nat. Microbiol.">
        <title>Leveraging single-cell genomics to expand the fungal tree of life.</title>
        <authorList>
            <person name="Ahrendt S.R."/>
            <person name="Quandt C.A."/>
            <person name="Ciobanu D."/>
            <person name="Clum A."/>
            <person name="Salamov A."/>
            <person name="Andreopoulos B."/>
            <person name="Cheng J.F."/>
            <person name="Woyke T."/>
            <person name="Pelin A."/>
            <person name="Henrissat B."/>
            <person name="Reynolds N.K."/>
            <person name="Benny G.L."/>
            <person name="Smith M.E."/>
            <person name="James T.Y."/>
            <person name="Grigoriev I.V."/>
        </authorList>
    </citation>
    <scope>NUCLEOTIDE SEQUENCE [LARGE SCALE GENOMIC DNA]</scope>
</reference>
<organism evidence="3 4">
    <name type="scientific">Piptocephalis cylindrospora</name>
    <dbReference type="NCBI Taxonomy" id="1907219"/>
    <lineage>
        <taxon>Eukaryota</taxon>
        <taxon>Fungi</taxon>
        <taxon>Fungi incertae sedis</taxon>
        <taxon>Zoopagomycota</taxon>
        <taxon>Zoopagomycotina</taxon>
        <taxon>Zoopagomycetes</taxon>
        <taxon>Zoopagales</taxon>
        <taxon>Piptocephalidaceae</taxon>
        <taxon>Piptocephalis</taxon>
    </lineage>
</organism>
<protein>
    <submittedName>
        <fullName evidence="3">Uncharacterized protein</fullName>
    </submittedName>
</protein>
<dbReference type="AlphaFoldDB" id="A0A4P9Y4Z4"/>
<feature type="compositionally biased region" description="Polar residues" evidence="1">
    <location>
        <begin position="312"/>
        <end position="330"/>
    </location>
</feature>
<feature type="region of interest" description="Disordered" evidence="1">
    <location>
        <begin position="184"/>
        <end position="221"/>
    </location>
</feature>
<feature type="region of interest" description="Disordered" evidence="1">
    <location>
        <begin position="82"/>
        <end position="108"/>
    </location>
</feature>
<keyword evidence="2" id="KW-0732">Signal</keyword>
<feature type="compositionally biased region" description="Basic and acidic residues" evidence="1">
    <location>
        <begin position="209"/>
        <end position="221"/>
    </location>
</feature>
<feature type="compositionally biased region" description="Polar residues" evidence="1">
    <location>
        <begin position="189"/>
        <end position="198"/>
    </location>
</feature>
<evidence type="ECO:0000313" key="4">
    <source>
        <dbReference type="Proteomes" id="UP000267251"/>
    </source>
</evidence>
<evidence type="ECO:0000256" key="2">
    <source>
        <dbReference type="SAM" id="SignalP"/>
    </source>
</evidence>
<proteinExistence type="predicted"/>
<sequence length="506" mass="56512">MKVTALIFVVACLAAHPIVAPSPGHASVPGGGAKPVVVHPALKQYEPQLASHDDPNVPFHVYSKPSPGKNTITNKEPEKVTVGNTEKRKTNTKVTQNRQPDNVTPEQQQNVKKFNTHLARATRRLDDIEKDPSLAAKMSMDYIRKSLDKARLALDDAKPLGNPKQLSEMNLKLDKAFGRSRIAKDKLQTESQRQTNPQAAPRSVNGRTDTTKLDIDKPTGSRSKITDISDLTDAEQDSLIKIIFNENVGALGSKMIIALPTSTERNNAFKADPLIKDLNDSEKSRLFKQLIQSMPDELFPGDRYYPLVMDKPNTNSQKSGATLKDQNQGMTLPKARPDNRDEESGEGIPIFHSLIMHSSILMSPRFRIDWEHNKLINEEWKVARKLPATDQISVKREAEKKRNELLIEYSKITSESSALATAHAEVKYAKFSDDIMRMRNQDPNLSKILDPIENAVKNARKIAITPPMELPTTPTKTSRFNKLLGKTKRAFGITKVSYFQMMVAAP</sequence>